<dbReference type="EMBL" id="PP869623">
    <property type="protein sequence ID" value="XCN28105.1"/>
    <property type="molecule type" value="Genomic_DNA"/>
</dbReference>
<sequence>MELMLLVLLLAVGTLFTLVIPTNHARDTDGVVSIISRLSGAICLEPRDFGLRETRIRVLG</sequence>
<organism evidence="1">
    <name type="scientific">Serratia phage Kevin</name>
    <dbReference type="NCBI Taxonomy" id="3161161"/>
    <lineage>
        <taxon>Viruses</taxon>
        <taxon>Duplodnaviria</taxon>
        <taxon>Heunggongvirae</taxon>
        <taxon>Uroviricota</taxon>
        <taxon>Caudoviricetes</taxon>
        <taxon>Pantevenvirales</taxon>
        <taxon>Ackermannviridae</taxon>
        <taxon>Miltonvirus</taxon>
    </lineage>
</organism>
<reference evidence="1" key="1">
    <citation type="submission" date="2024-06" db="EMBL/GenBank/DDBJ databases">
        <authorList>
            <person name="Melgar S."/>
            <person name="Ryabinky S."/>
            <person name="Merugu K."/>
            <person name="Desisa B."/>
            <person name="Truong H."/>
            <person name="Jamal R."/>
            <person name="Sandhu A."/>
            <person name="Johnson A."/>
        </authorList>
    </citation>
    <scope>NUCLEOTIDE SEQUENCE</scope>
</reference>
<name>A0AAU8L0B7_9CAUD</name>
<protein>
    <submittedName>
        <fullName evidence="1">Uncharacterized protein</fullName>
    </submittedName>
</protein>
<proteinExistence type="predicted"/>
<accession>A0AAU8L0B7</accession>
<evidence type="ECO:0000313" key="1">
    <source>
        <dbReference type="EMBL" id="XCN28105.1"/>
    </source>
</evidence>